<keyword evidence="3" id="KW-1185">Reference proteome</keyword>
<protein>
    <submittedName>
        <fullName evidence="2">Uncharacterized protein</fullName>
    </submittedName>
</protein>
<feature type="non-terminal residue" evidence="2">
    <location>
        <position position="36"/>
    </location>
</feature>
<evidence type="ECO:0000313" key="3">
    <source>
        <dbReference type="Proteomes" id="UP000191691"/>
    </source>
</evidence>
<gene>
    <name evidence="2" type="ORF">PENNAL_c0507G04820</name>
</gene>
<dbReference type="Proteomes" id="UP000191691">
    <property type="component" value="Unassembled WGS sequence"/>
</dbReference>
<dbReference type="EMBL" id="MOOB01000507">
    <property type="protein sequence ID" value="OQE51532.1"/>
    <property type="molecule type" value="Genomic_DNA"/>
</dbReference>
<dbReference type="AlphaFoldDB" id="A0A1V6VLL4"/>
<comment type="caution">
    <text evidence="2">The sequence shown here is derived from an EMBL/GenBank/DDBJ whole genome shotgun (WGS) entry which is preliminary data.</text>
</comment>
<sequence length="36" mass="3609">MFQLAASPTPGTSGAVPGMAKPSGSGRMSQICAEVW</sequence>
<organism evidence="2 3">
    <name type="scientific">Penicillium nalgiovense</name>
    <dbReference type="NCBI Taxonomy" id="60175"/>
    <lineage>
        <taxon>Eukaryota</taxon>
        <taxon>Fungi</taxon>
        <taxon>Dikarya</taxon>
        <taxon>Ascomycota</taxon>
        <taxon>Pezizomycotina</taxon>
        <taxon>Eurotiomycetes</taxon>
        <taxon>Eurotiomycetidae</taxon>
        <taxon>Eurotiales</taxon>
        <taxon>Aspergillaceae</taxon>
        <taxon>Penicillium</taxon>
    </lineage>
</organism>
<evidence type="ECO:0000256" key="1">
    <source>
        <dbReference type="SAM" id="MobiDB-lite"/>
    </source>
</evidence>
<evidence type="ECO:0000313" key="2">
    <source>
        <dbReference type="EMBL" id="OQE51532.1"/>
    </source>
</evidence>
<proteinExistence type="predicted"/>
<accession>A0A1V6VLL4</accession>
<reference evidence="3" key="1">
    <citation type="journal article" date="2017" name="Nat. Microbiol.">
        <title>Global analysis of biosynthetic gene clusters reveals vast potential of secondary metabolite production in Penicillium species.</title>
        <authorList>
            <person name="Nielsen J.C."/>
            <person name="Grijseels S."/>
            <person name="Prigent S."/>
            <person name="Ji B."/>
            <person name="Dainat J."/>
            <person name="Nielsen K.F."/>
            <person name="Frisvad J.C."/>
            <person name="Workman M."/>
            <person name="Nielsen J."/>
        </authorList>
    </citation>
    <scope>NUCLEOTIDE SEQUENCE [LARGE SCALE GENOMIC DNA]</scope>
    <source>
        <strain evidence="3">IBT 13039</strain>
    </source>
</reference>
<feature type="region of interest" description="Disordered" evidence="1">
    <location>
        <begin position="1"/>
        <end position="30"/>
    </location>
</feature>
<name>A0A1V6VLL4_PENNA</name>